<organism evidence="1 2">
    <name type="scientific">Streptomonospora nanhaiensis</name>
    <dbReference type="NCBI Taxonomy" id="1323731"/>
    <lineage>
        <taxon>Bacteria</taxon>
        <taxon>Bacillati</taxon>
        <taxon>Actinomycetota</taxon>
        <taxon>Actinomycetes</taxon>
        <taxon>Streptosporangiales</taxon>
        <taxon>Nocardiopsidaceae</taxon>
        <taxon>Streptomonospora</taxon>
    </lineage>
</organism>
<dbReference type="Pfam" id="PF06224">
    <property type="entry name" value="AlkZ-like"/>
    <property type="match status" value="1"/>
</dbReference>
<reference evidence="1 2" key="1">
    <citation type="submission" date="2020-07" db="EMBL/GenBank/DDBJ databases">
        <title>Sequencing the genomes of 1000 actinobacteria strains.</title>
        <authorList>
            <person name="Klenk H.-P."/>
        </authorList>
    </citation>
    <scope>NUCLEOTIDE SEQUENCE [LARGE SCALE GENOMIC DNA]</scope>
    <source>
        <strain evidence="1 2">DSM 45927</strain>
    </source>
</reference>
<dbReference type="Proteomes" id="UP000575985">
    <property type="component" value="Unassembled WGS sequence"/>
</dbReference>
<evidence type="ECO:0000313" key="1">
    <source>
        <dbReference type="EMBL" id="NYI96225.1"/>
    </source>
</evidence>
<dbReference type="PANTHER" id="PTHR38479:SF2">
    <property type="entry name" value="WINGED HELIX DNA-BINDING DOMAIN-CONTAINING PROTEIN"/>
    <property type="match status" value="1"/>
</dbReference>
<sequence>MTALSLRQLNRATLARQHLLERARLTVPELLERLVGLQAQTPHTWYVGLWSRLAGFSPEEASDLLGRGHIVRLALMRSTIHLVTAEDAQWLRPAVQPVHDRGFQATYGRQAAGLDFAEVERAGRAALADKPLPFSALGRALAEHGRRAGWGERDPQALANLVRTRVALVQVPPRGQWGRSGTAAHTPIETWPGRALAPDPSVSRLVLRYLAAFGPASVRDVQHWSGLTRLAEVVDGLRRGLEVFTGPDGRELFDLPDAPRPDPDTPAPVRFCYEYDNLLRSHADTARLVAVRLRDHGFNAKNGVDPGTVLVDGTVAAGWRIALDRDSAVLAITPVRALTAAEEAEVSAEGAALLEFWAPKAGERRIEIAAPTG</sequence>
<dbReference type="PANTHER" id="PTHR38479">
    <property type="entry name" value="LMO0824 PROTEIN"/>
    <property type="match status" value="1"/>
</dbReference>
<keyword evidence="2" id="KW-1185">Reference proteome</keyword>
<dbReference type="AlphaFoldDB" id="A0A853BND8"/>
<evidence type="ECO:0008006" key="3">
    <source>
        <dbReference type="Google" id="ProtNLM"/>
    </source>
</evidence>
<dbReference type="EMBL" id="JACCFO010000001">
    <property type="protein sequence ID" value="NYI96225.1"/>
    <property type="molecule type" value="Genomic_DNA"/>
</dbReference>
<accession>A0A853BND8</accession>
<dbReference type="InterPro" id="IPR009351">
    <property type="entry name" value="AlkZ-like"/>
</dbReference>
<gene>
    <name evidence="1" type="ORF">HNR12_002502</name>
</gene>
<name>A0A853BND8_9ACTN</name>
<comment type="caution">
    <text evidence="1">The sequence shown here is derived from an EMBL/GenBank/DDBJ whole genome shotgun (WGS) entry which is preliminary data.</text>
</comment>
<dbReference type="RefSeq" id="WP_179767623.1">
    <property type="nucleotide sequence ID" value="NZ_JACCFO010000001.1"/>
</dbReference>
<protein>
    <recommendedName>
        <fullName evidence="3">Winged helix DNA-binding domain-containing protein</fullName>
    </recommendedName>
</protein>
<proteinExistence type="predicted"/>
<evidence type="ECO:0000313" key="2">
    <source>
        <dbReference type="Proteomes" id="UP000575985"/>
    </source>
</evidence>